<organism evidence="1 2">
    <name type="scientific">Pigmentiphaga soli</name>
    <dbReference type="NCBI Taxonomy" id="1007095"/>
    <lineage>
        <taxon>Bacteria</taxon>
        <taxon>Pseudomonadati</taxon>
        <taxon>Pseudomonadota</taxon>
        <taxon>Betaproteobacteria</taxon>
        <taxon>Burkholderiales</taxon>
        <taxon>Alcaligenaceae</taxon>
        <taxon>Pigmentiphaga</taxon>
    </lineage>
</organism>
<dbReference type="EMBL" id="BAABFO010000004">
    <property type="protein sequence ID" value="GAA4326805.1"/>
    <property type="molecule type" value="Genomic_DNA"/>
</dbReference>
<comment type="caution">
    <text evidence="1">The sequence shown here is derived from an EMBL/GenBank/DDBJ whole genome shotgun (WGS) entry which is preliminary data.</text>
</comment>
<sequence length="75" mass="8157">MRSGSGACCLRAFGFRFQAFRFHQGRSKTHADAAGAWHAGGGERAIPRAAALRTGKRCNIYKDYTCVIPPLQEAS</sequence>
<proteinExistence type="predicted"/>
<keyword evidence="2" id="KW-1185">Reference proteome</keyword>
<protein>
    <submittedName>
        <fullName evidence="1">Uncharacterized protein</fullName>
    </submittedName>
</protein>
<accession>A0ABP8GLY4</accession>
<dbReference type="Proteomes" id="UP001501671">
    <property type="component" value="Unassembled WGS sequence"/>
</dbReference>
<evidence type="ECO:0000313" key="1">
    <source>
        <dbReference type="EMBL" id="GAA4326805.1"/>
    </source>
</evidence>
<name>A0ABP8GLY4_9BURK</name>
<gene>
    <name evidence="1" type="ORF">GCM10023144_10700</name>
</gene>
<evidence type="ECO:0000313" key="2">
    <source>
        <dbReference type="Proteomes" id="UP001501671"/>
    </source>
</evidence>
<reference evidence="2" key="1">
    <citation type="journal article" date="2019" name="Int. J. Syst. Evol. Microbiol.">
        <title>The Global Catalogue of Microorganisms (GCM) 10K type strain sequencing project: providing services to taxonomists for standard genome sequencing and annotation.</title>
        <authorList>
            <consortium name="The Broad Institute Genomics Platform"/>
            <consortium name="The Broad Institute Genome Sequencing Center for Infectious Disease"/>
            <person name="Wu L."/>
            <person name="Ma J."/>
        </authorList>
    </citation>
    <scope>NUCLEOTIDE SEQUENCE [LARGE SCALE GENOMIC DNA]</scope>
    <source>
        <strain evidence="2">JCM 17666</strain>
    </source>
</reference>